<comment type="function">
    <text evidence="5">Forms part of the ribosomal stalk, playing a central role in the interaction of the ribosome with GTP-bound translation factors.</text>
</comment>
<keyword evidence="7" id="KW-1185">Reference proteome</keyword>
<keyword evidence="5" id="KW-0694">RNA-binding</keyword>
<name>A0A449BCN8_HAPAX</name>
<dbReference type="InterPro" id="IPR001790">
    <property type="entry name" value="Ribosomal_uL10"/>
</dbReference>
<dbReference type="Proteomes" id="UP000289841">
    <property type="component" value="Chromosome"/>
</dbReference>
<dbReference type="GO" id="GO:0006412">
    <property type="term" value="P:translation"/>
    <property type="evidence" value="ECO:0007669"/>
    <property type="project" value="UniProtKB-UniRule"/>
</dbReference>
<dbReference type="InterPro" id="IPR043141">
    <property type="entry name" value="Ribosomal_uL10-like_sf"/>
</dbReference>
<reference evidence="6 7" key="1">
    <citation type="submission" date="2019-01" db="EMBL/GenBank/DDBJ databases">
        <authorList>
            <consortium name="Pathogen Informatics"/>
        </authorList>
    </citation>
    <scope>NUCLEOTIDE SEQUENCE [LARGE SCALE GENOMIC DNA]</scope>
    <source>
        <strain evidence="6 7">NCTC10138</strain>
    </source>
</reference>
<comment type="similarity">
    <text evidence="1 5">Belongs to the universal ribosomal protein uL10 family.</text>
</comment>
<keyword evidence="5" id="KW-0699">rRNA-binding</keyword>
<evidence type="ECO:0000256" key="1">
    <source>
        <dbReference type="ARBA" id="ARBA00008889"/>
    </source>
</evidence>
<dbReference type="GO" id="GO:0005840">
    <property type="term" value="C:ribosome"/>
    <property type="evidence" value="ECO:0007669"/>
    <property type="project" value="UniProtKB-KW"/>
</dbReference>
<evidence type="ECO:0000313" key="7">
    <source>
        <dbReference type="Proteomes" id="UP000289841"/>
    </source>
</evidence>
<protein>
    <recommendedName>
        <fullName evidence="4 5">Large ribosomal subunit protein uL10</fullName>
    </recommendedName>
</protein>
<evidence type="ECO:0000256" key="2">
    <source>
        <dbReference type="ARBA" id="ARBA00022980"/>
    </source>
</evidence>
<accession>A0A449BCN8</accession>
<dbReference type="NCBIfam" id="NF000955">
    <property type="entry name" value="PRK00099.1-1"/>
    <property type="match status" value="1"/>
</dbReference>
<proteinExistence type="inferred from homology"/>
<dbReference type="STRING" id="1278311.GCA_000428705_01046"/>
<gene>
    <name evidence="5 6" type="primary">rplJ</name>
    <name evidence="6" type="ORF">NCTC10138_00554</name>
</gene>
<dbReference type="CDD" id="cd05797">
    <property type="entry name" value="Ribosomal_L10"/>
    <property type="match status" value="1"/>
</dbReference>
<evidence type="ECO:0000256" key="3">
    <source>
        <dbReference type="ARBA" id="ARBA00023274"/>
    </source>
</evidence>
<dbReference type="PANTHER" id="PTHR11560">
    <property type="entry name" value="39S RIBOSOMAL PROTEIN L10, MITOCHONDRIAL"/>
    <property type="match status" value="1"/>
</dbReference>
<dbReference type="KEGG" id="aaxa:NCTC10138_00554"/>
<dbReference type="RefSeq" id="WP_026390569.1">
    <property type="nucleotide sequence ID" value="NZ_LR215048.1"/>
</dbReference>
<dbReference type="SUPFAM" id="SSF160369">
    <property type="entry name" value="Ribosomal protein L10-like"/>
    <property type="match status" value="1"/>
</dbReference>
<evidence type="ECO:0000256" key="5">
    <source>
        <dbReference type="HAMAP-Rule" id="MF_00362"/>
    </source>
</evidence>
<dbReference type="HAMAP" id="MF_00362">
    <property type="entry name" value="Ribosomal_uL10"/>
    <property type="match status" value="1"/>
</dbReference>
<dbReference type="InterPro" id="IPR022973">
    <property type="entry name" value="Ribosomal_uL10_bac"/>
</dbReference>
<evidence type="ECO:0000313" key="6">
    <source>
        <dbReference type="EMBL" id="VEU80195.1"/>
    </source>
</evidence>
<dbReference type="Gene3D" id="3.30.70.1730">
    <property type="match status" value="1"/>
</dbReference>
<dbReference type="GO" id="GO:0070180">
    <property type="term" value="F:large ribosomal subunit rRNA binding"/>
    <property type="evidence" value="ECO:0007669"/>
    <property type="project" value="UniProtKB-UniRule"/>
</dbReference>
<keyword evidence="3 5" id="KW-0687">Ribonucleoprotein</keyword>
<keyword evidence="2 5" id="KW-0689">Ribosomal protein</keyword>
<organism evidence="6 7">
    <name type="scientific">Haploplasma axanthum</name>
    <name type="common">Acholeplasma axanthum</name>
    <dbReference type="NCBI Taxonomy" id="29552"/>
    <lineage>
        <taxon>Bacteria</taxon>
        <taxon>Bacillati</taxon>
        <taxon>Mycoplasmatota</taxon>
        <taxon>Mollicutes</taxon>
        <taxon>Acholeplasmatales</taxon>
        <taxon>Acholeplasmataceae</taxon>
        <taxon>Haploplasma</taxon>
    </lineage>
</organism>
<dbReference type="AlphaFoldDB" id="A0A449BCN8"/>
<comment type="subunit">
    <text evidence="5">Part of the ribosomal stalk of the 50S ribosomal subunit. The N-terminus interacts with L11 and the large rRNA to form the base of the stalk. The C-terminus forms an elongated spine to which L12 dimers bind in a sequential fashion forming a multimeric L10(L12)X complex.</text>
</comment>
<dbReference type="OrthoDB" id="9808307at2"/>
<dbReference type="GO" id="GO:1990904">
    <property type="term" value="C:ribonucleoprotein complex"/>
    <property type="evidence" value="ECO:0007669"/>
    <property type="project" value="UniProtKB-KW"/>
</dbReference>
<evidence type="ECO:0000256" key="4">
    <source>
        <dbReference type="ARBA" id="ARBA00035202"/>
    </source>
</evidence>
<dbReference type="Pfam" id="PF00466">
    <property type="entry name" value="Ribosomal_L10"/>
    <property type="match status" value="1"/>
</dbReference>
<dbReference type="EMBL" id="LR215048">
    <property type="protein sequence ID" value="VEU80195.1"/>
    <property type="molecule type" value="Genomic_DNA"/>
</dbReference>
<dbReference type="InterPro" id="IPR047865">
    <property type="entry name" value="Ribosomal_uL10_bac_type"/>
</dbReference>
<sequence>MDKAVITKKAAAVEALAERLKEAKTAVIFDYQGLTVDQFTQLRTELRNAGCEVTVYKNNITRRASIAVGYEGLAESFVGAKALIMSFDDVVAPAKIIADFAKENKVVNIEAGIIEGKVVGKSELMDLANLPSRETLLTQLAAGLLMPVREIAIGLNMISEEKN</sequence>